<name>A0A0J9T428_PLAVI</name>
<feature type="region of interest" description="Disordered" evidence="1">
    <location>
        <begin position="258"/>
        <end position="284"/>
    </location>
</feature>
<proteinExistence type="predicted"/>
<feature type="region of interest" description="Disordered" evidence="1">
    <location>
        <begin position="186"/>
        <end position="214"/>
    </location>
</feature>
<organism evidence="3 4">
    <name type="scientific">Plasmodium vivax Mauritania I</name>
    <dbReference type="NCBI Taxonomy" id="1035515"/>
    <lineage>
        <taxon>Eukaryota</taxon>
        <taxon>Sar</taxon>
        <taxon>Alveolata</taxon>
        <taxon>Apicomplexa</taxon>
        <taxon>Aconoidasida</taxon>
        <taxon>Haemosporida</taxon>
        <taxon>Plasmodiidae</taxon>
        <taxon>Plasmodium</taxon>
        <taxon>Plasmodium (Plasmodium)</taxon>
    </lineage>
</organism>
<accession>A0A0J9T428</accession>
<feature type="compositionally biased region" description="Basic and acidic residues" evidence="1">
    <location>
        <begin position="268"/>
        <end position="278"/>
    </location>
</feature>
<evidence type="ECO:0000313" key="3">
    <source>
        <dbReference type="EMBL" id="KMZ89849.1"/>
    </source>
</evidence>
<dbReference type="InterPro" id="IPR008780">
    <property type="entry name" value="Plasmodium_Vir"/>
</dbReference>
<dbReference type="AlphaFoldDB" id="A0A0J9T428"/>
<keyword evidence="2" id="KW-1133">Transmembrane helix</keyword>
<dbReference type="Proteomes" id="UP000053776">
    <property type="component" value="Unassembled WGS sequence"/>
</dbReference>
<evidence type="ECO:0000256" key="2">
    <source>
        <dbReference type="SAM" id="Phobius"/>
    </source>
</evidence>
<sequence length="400" mass="45623">MYKFKNNYEEMKNLCKRIAWNLEKLSDVPSKDTKDVRCSYFNHWMYNEIWKLVRTEPNYKIDKEAILKLVDIGYDIKKKLSKSSYSDGDKYKKYLKYISEIYDNYKDECCDHRLETFEFSPIYFKCDEEYHPKKLLALLGRNNATSGDRTLLQGLNELSTQGEASDNFTLENDNLSDVSVAKNSNQLKKNEFPAPNQSLITNGEGSQFSPLASTQKTVNDSCPYVASLEGNSGNINCRSQKTSKPPDQEYFQEDIEQASGSLQASTEQSKDQRKKGEDTGESIAARVTSLRLQGDRHREPRRNTYVNVSGSSSIEIQNGHTLLPYKDSGNGYTDSSDIRGEEHNLLEPFGSHFSSILYILKNNLSSISIVSSASIGLIILLLVYFKVIIKYLSQYKNLFL</sequence>
<feature type="transmembrane region" description="Helical" evidence="2">
    <location>
        <begin position="364"/>
        <end position="385"/>
    </location>
</feature>
<feature type="compositionally biased region" description="Polar residues" evidence="1">
    <location>
        <begin position="195"/>
        <end position="214"/>
    </location>
</feature>
<gene>
    <name evidence="3" type="ORF">PVMG_06207</name>
</gene>
<protein>
    <submittedName>
        <fullName evidence="3">Uncharacterized protein</fullName>
    </submittedName>
</protein>
<dbReference type="EMBL" id="KQ235118">
    <property type="protein sequence ID" value="KMZ89849.1"/>
    <property type="molecule type" value="Genomic_DNA"/>
</dbReference>
<evidence type="ECO:0000256" key="1">
    <source>
        <dbReference type="SAM" id="MobiDB-lite"/>
    </source>
</evidence>
<keyword evidence="2" id="KW-0472">Membrane</keyword>
<evidence type="ECO:0000313" key="4">
    <source>
        <dbReference type="Proteomes" id="UP000053776"/>
    </source>
</evidence>
<keyword evidence="2" id="KW-0812">Transmembrane</keyword>
<reference evidence="3 4" key="1">
    <citation type="submission" date="2011-08" db="EMBL/GenBank/DDBJ databases">
        <title>The Genome Sequence of Plasmodium vivax Mauritania I.</title>
        <authorList>
            <consortium name="The Broad Institute Genome Sequencing Platform"/>
            <consortium name="The Broad Institute Genome Sequencing Center for Infectious Disease"/>
            <person name="Neafsey D."/>
            <person name="Carlton J."/>
            <person name="Barnwell J."/>
            <person name="Collins W."/>
            <person name="Escalante A."/>
            <person name="Mullikin J."/>
            <person name="Saul A."/>
            <person name="Guigo R."/>
            <person name="Camara F."/>
            <person name="Young S.K."/>
            <person name="Zeng Q."/>
            <person name="Gargeya S."/>
            <person name="Fitzgerald M."/>
            <person name="Haas B."/>
            <person name="Abouelleil A."/>
            <person name="Alvarado L."/>
            <person name="Arachchi H.M."/>
            <person name="Berlin A."/>
            <person name="Brown A."/>
            <person name="Chapman S.B."/>
            <person name="Chen Z."/>
            <person name="Dunbar C."/>
            <person name="Freedman E."/>
            <person name="Gearin G."/>
            <person name="Gellesch M."/>
            <person name="Goldberg J."/>
            <person name="Griggs A."/>
            <person name="Gujja S."/>
            <person name="Heiman D."/>
            <person name="Howarth C."/>
            <person name="Larson L."/>
            <person name="Lui A."/>
            <person name="MacDonald P.J.P."/>
            <person name="Montmayeur A."/>
            <person name="Murphy C."/>
            <person name="Neiman D."/>
            <person name="Pearson M."/>
            <person name="Priest M."/>
            <person name="Roberts A."/>
            <person name="Saif S."/>
            <person name="Shea T."/>
            <person name="Shenoy N."/>
            <person name="Sisk P."/>
            <person name="Stolte C."/>
            <person name="Sykes S."/>
            <person name="Wortman J."/>
            <person name="Nusbaum C."/>
            <person name="Birren B."/>
        </authorList>
    </citation>
    <scope>NUCLEOTIDE SEQUENCE [LARGE SCALE GENOMIC DNA]</scope>
    <source>
        <strain evidence="3 4">Mauritania I</strain>
    </source>
</reference>
<feature type="compositionally biased region" description="Polar residues" evidence="1">
    <location>
        <begin position="258"/>
        <end position="267"/>
    </location>
</feature>
<dbReference type="Pfam" id="PF05795">
    <property type="entry name" value="Plasmodium_Vir"/>
    <property type="match status" value="1"/>
</dbReference>